<proteinExistence type="predicted"/>
<dbReference type="EMBL" id="DPVV01000350">
    <property type="protein sequence ID" value="HCL02836.1"/>
    <property type="molecule type" value="Genomic_DNA"/>
</dbReference>
<name>A0A3D2X769_9FIRM</name>
<dbReference type="InterPro" id="IPR013094">
    <property type="entry name" value="AB_hydrolase_3"/>
</dbReference>
<dbReference type="Gene3D" id="3.40.50.1820">
    <property type="entry name" value="alpha/beta hydrolase"/>
    <property type="match status" value="1"/>
</dbReference>
<dbReference type="InterPro" id="IPR029058">
    <property type="entry name" value="AB_hydrolase_fold"/>
</dbReference>
<keyword evidence="2" id="KW-0378">Hydrolase</keyword>
<dbReference type="GO" id="GO:0016787">
    <property type="term" value="F:hydrolase activity"/>
    <property type="evidence" value="ECO:0007669"/>
    <property type="project" value="UniProtKB-KW"/>
</dbReference>
<dbReference type="SUPFAM" id="SSF53474">
    <property type="entry name" value="alpha/beta-Hydrolases"/>
    <property type="match status" value="1"/>
</dbReference>
<dbReference type="Pfam" id="PF07859">
    <property type="entry name" value="Abhydrolase_3"/>
    <property type="match status" value="1"/>
</dbReference>
<feature type="non-terminal residue" evidence="2">
    <location>
        <position position="1"/>
    </location>
</feature>
<dbReference type="AlphaFoldDB" id="A0A3D2X769"/>
<feature type="domain" description="Alpha/beta hydrolase fold-3" evidence="1">
    <location>
        <begin position="4"/>
        <end position="64"/>
    </location>
</feature>
<evidence type="ECO:0000313" key="3">
    <source>
        <dbReference type="Proteomes" id="UP000262969"/>
    </source>
</evidence>
<evidence type="ECO:0000313" key="2">
    <source>
        <dbReference type="EMBL" id="HCL02836.1"/>
    </source>
</evidence>
<organism evidence="2 3">
    <name type="scientific">Lachnoclostridium phytofermentans</name>
    <dbReference type="NCBI Taxonomy" id="66219"/>
    <lineage>
        <taxon>Bacteria</taxon>
        <taxon>Bacillati</taxon>
        <taxon>Bacillota</taxon>
        <taxon>Clostridia</taxon>
        <taxon>Lachnospirales</taxon>
        <taxon>Lachnospiraceae</taxon>
    </lineage>
</organism>
<comment type="caution">
    <text evidence="2">The sequence shown here is derived from an EMBL/GenBank/DDBJ whole genome shotgun (WGS) entry which is preliminary data.</text>
</comment>
<dbReference type="Proteomes" id="UP000262969">
    <property type="component" value="Unassembled WGS sequence"/>
</dbReference>
<reference evidence="2 3" key="1">
    <citation type="journal article" date="2018" name="Nat. Biotechnol.">
        <title>A standardized bacterial taxonomy based on genome phylogeny substantially revises the tree of life.</title>
        <authorList>
            <person name="Parks D.H."/>
            <person name="Chuvochina M."/>
            <person name="Waite D.W."/>
            <person name="Rinke C."/>
            <person name="Skarshewski A."/>
            <person name="Chaumeil P.A."/>
            <person name="Hugenholtz P."/>
        </authorList>
    </citation>
    <scope>NUCLEOTIDE SEQUENCE [LARGE SCALE GENOMIC DNA]</scope>
    <source>
        <strain evidence="2">UBA11728</strain>
    </source>
</reference>
<sequence length="89" mass="9755">GTTEIDNEYLSPYKRDPKGLPPTFITVGEHDFLKVESLAYAAKLAKAGVETKTVLYKGFGHAYADNVGVYPQSEDCAIEIGKFILEVSK</sequence>
<accession>A0A3D2X769</accession>
<gene>
    <name evidence="2" type="ORF">DHW61_10570</name>
</gene>
<protein>
    <submittedName>
        <fullName evidence="2">Alpha/beta hydrolase</fullName>
    </submittedName>
</protein>
<evidence type="ECO:0000259" key="1">
    <source>
        <dbReference type="Pfam" id="PF07859"/>
    </source>
</evidence>